<feature type="region of interest" description="Disordered" evidence="1">
    <location>
        <begin position="124"/>
        <end position="164"/>
    </location>
</feature>
<organism evidence="2 3">
    <name type="scientific">Iris pallida</name>
    <name type="common">Sweet iris</name>
    <dbReference type="NCBI Taxonomy" id="29817"/>
    <lineage>
        <taxon>Eukaryota</taxon>
        <taxon>Viridiplantae</taxon>
        <taxon>Streptophyta</taxon>
        <taxon>Embryophyta</taxon>
        <taxon>Tracheophyta</taxon>
        <taxon>Spermatophyta</taxon>
        <taxon>Magnoliopsida</taxon>
        <taxon>Liliopsida</taxon>
        <taxon>Asparagales</taxon>
        <taxon>Iridaceae</taxon>
        <taxon>Iridoideae</taxon>
        <taxon>Irideae</taxon>
        <taxon>Iris</taxon>
    </lineage>
</organism>
<feature type="region of interest" description="Disordered" evidence="1">
    <location>
        <begin position="90"/>
        <end position="109"/>
    </location>
</feature>
<name>A0AAX6ESE7_IRIPA</name>
<evidence type="ECO:0000313" key="2">
    <source>
        <dbReference type="EMBL" id="KAJ6806759.1"/>
    </source>
</evidence>
<dbReference type="Proteomes" id="UP001140949">
    <property type="component" value="Unassembled WGS sequence"/>
</dbReference>
<accession>A0AAX6ESE7</accession>
<dbReference type="EMBL" id="JANAVB010034418">
    <property type="protein sequence ID" value="KAJ6806759.1"/>
    <property type="molecule type" value="Genomic_DNA"/>
</dbReference>
<sequence>MLNWEARPTGVESAVSEEAARCWITGGKHQIWKGREARVVDWWSDEWWSATGSGRSPPFLLSVMVVVVVSLDEGGVGRNGRVGGCIGRSAAKSSAGGTTPARKHRTRPGFRAGTDARCCCAHSSRRQPGNADGVGSACGMRRSRRRLRSGAPIADARGSSGSDL</sequence>
<keyword evidence="3" id="KW-1185">Reference proteome</keyword>
<dbReference type="AlphaFoldDB" id="A0AAX6ESE7"/>
<evidence type="ECO:0000256" key="1">
    <source>
        <dbReference type="SAM" id="MobiDB-lite"/>
    </source>
</evidence>
<evidence type="ECO:0000313" key="3">
    <source>
        <dbReference type="Proteomes" id="UP001140949"/>
    </source>
</evidence>
<gene>
    <name evidence="2" type="ORF">M6B38_105390</name>
</gene>
<protein>
    <submittedName>
        <fullName evidence="2">Kanadaptin</fullName>
    </submittedName>
</protein>
<reference evidence="2" key="2">
    <citation type="submission" date="2023-04" db="EMBL/GenBank/DDBJ databases">
        <authorList>
            <person name="Bruccoleri R.E."/>
            <person name="Oakeley E.J."/>
            <person name="Faust A.-M."/>
            <person name="Dessus-Babus S."/>
            <person name="Altorfer M."/>
            <person name="Burckhardt D."/>
            <person name="Oertli M."/>
            <person name="Naumann U."/>
            <person name="Petersen F."/>
            <person name="Wong J."/>
        </authorList>
    </citation>
    <scope>NUCLEOTIDE SEQUENCE</scope>
    <source>
        <strain evidence="2">GSM-AAB239-AS_SAM_17_03QT</strain>
        <tissue evidence="2">Leaf</tissue>
    </source>
</reference>
<reference evidence="2" key="1">
    <citation type="journal article" date="2023" name="GigaByte">
        <title>Genome assembly of the bearded iris, Iris pallida Lam.</title>
        <authorList>
            <person name="Bruccoleri R.E."/>
            <person name="Oakeley E.J."/>
            <person name="Faust A.M.E."/>
            <person name="Altorfer M."/>
            <person name="Dessus-Babus S."/>
            <person name="Burckhardt D."/>
            <person name="Oertli M."/>
            <person name="Naumann U."/>
            <person name="Petersen F."/>
            <person name="Wong J."/>
        </authorList>
    </citation>
    <scope>NUCLEOTIDE SEQUENCE</scope>
    <source>
        <strain evidence="2">GSM-AAB239-AS_SAM_17_03QT</strain>
    </source>
</reference>
<proteinExistence type="predicted"/>
<comment type="caution">
    <text evidence="2">The sequence shown here is derived from an EMBL/GenBank/DDBJ whole genome shotgun (WGS) entry which is preliminary data.</text>
</comment>